<feature type="domain" description="Polymerase beta nucleotidyltransferase" evidence="1">
    <location>
        <begin position="89"/>
        <end position="179"/>
    </location>
</feature>
<dbReference type="InterPro" id="IPR041633">
    <property type="entry name" value="Polbeta"/>
</dbReference>
<evidence type="ECO:0000259" key="1">
    <source>
        <dbReference type="Pfam" id="PF18765"/>
    </source>
</evidence>
<dbReference type="InterPro" id="IPR043519">
    <property type="entry name" value="NT_sf"/>
</dbReference>
<dbReference type="EMBL" id="MFFT01000016">
    <property type="protein sequence ID" value="OGF23298.1"/>
    <property type="molecule type" value="Genomic_DNA"/>
</dbReference>
<dbReference type="Proteomes" id="UP000176877">
    <property type="component" value="Unassembled WGS sequence"/>
</dbReference>
<evidence type="ECO:0000313" key="2">
    <source>
        <dbReference type="EMBL" id="OGF23298.1"/>
    </source>
</evidence>
<evidence type="ECO:0000313" key="3">
    <source>
        <dbReference type="Proteomes" id="UP000176877"/>
    </source>
</evidence>
<dbReference type="SUPFAM" id="SSF81301">
    <property type="entry name" value="Nucleotidyltransferase"/>
    <property type="match status" value="1"/>
</dbReference>
<dbReference type="CDD" id="cd05403">
    <property type="entry name" value="NT_KNTase_like"/>
    <property type="match status" value="1"/>
</dbReference>
<dbReference type="Pfam" id="PF18765">
    <property type="entry name" value="Polbeta"/>
    <property type="match status" value="1"/>
</dbReference>
<protein>
    <recommendedName>
        <fullName evidence="1">Polymerase beta nucleotidyltransferase domain-containing protein</fullName>
    </recommendedName>
</protein>
<name>A0A1F5S9A6_9BACT</name>
<accession>A0A1F5S9A6</accession>
<proteinExistence type="predicted"/>
<sequence length="191" mass="21743">MLDFIKNGKGEILNLFFKNPDGVYYLREIAKILNKEPAHYQRYLDALVEDDILQDERKGNLRLFKLNKNHPLYEELKKIISKTIGLEGQIKAIADSLVGIGAAFIFGSMAKGKENSHSDIDLMLIGSADQDKLIKAVSAAEEKLSREINYHVFTKDEILEKIRQKDSFFINIFSEPKIILKGNLNEFTIPA</sequence>
<comment type="caution">
    <text evidence="2">The sequence shown here is derived from an EMBL/GenBank/DDBJ whole genome shotgun (WGS) entry which is preliminary data.</text>
</comment>
<dbReference type="AlphaFoldDB" id="A0A1F5S9A6"/>
<gene>
    <name evidence="2" type="ORF">A3D45_01670</name>
</gene>
<reference evidence="2 3" key="1">
    <citation type="journal article" date="2016" name="Nat. Commun.">
        <title>Thousands of microbial genomes shed light on interconnected biogeochemical processes in an aquifer system.</title>
        <authorList>
            <person name="Anantharaman K."/>
            <person name="Brown C.T."/>
            <person name="Hug L.A."/>
            <person name="Sharon I."/>
            <person name="Castelle C.J."/>
            <person name="Probst A.J."/>
            <person name="Thomas B.C."/>
            <person name="Singh A."/>
            <person name="Wilkins M.J."/>
            <person name="Karaoz U."/>
            <person name="Brodie E.L."/>
            <person name="Williams K.H."/>
            <person name="Hubbard S.S."/>
            <person name="Banfield J.F."/>
        </authorList>
    </citation>
    <scope>NUCLEOTIDE SEQUENCE [LARGE SCALE GENOMIC DNA]</scope>
</reference>
<dbReference type="Gene3D" id="3.30.460.10">
    <property type="entry name" value="Beta Polymerase, domain 2"/>
    <property type="match status" value="1"/>
</dbReference>
<organism evidence="2 3">
    <name type="scientific">Candidatus Falkowbacteria bacterium RIFCSPHIGHO2_02_FULL_42_9</name>
    <dbReference type="NCBI Taxonomy" id="1797986"/>
    <lineage>
        <taxon>Bacteria</taxon>
        <taxon>Candidatus Falkowiibacteriota</taxon>
    </lineage>
</organism>